<organism evidence="5 6">
    <name type="scientific">Lysobacter korlensis</name>
    <dbReference type="NCBI Taxonomy" id="553636"/>
    <lineage>
        <taxon>Bacteria</taxon>
        <taxon>Pseudomonadati</taxon>
        <taxon>Pseudomonadota</taxon>
        <taxon>Gammaproteobacteria</taxon>
        <taxon>Lysobacterales</taxon>
        <taxon>Lysobacteraceae</taxon>
        <taxon>Lysobacter</taxon>
    </lineage>
</organism>
<dbReference type="PANTHER" id="PTHR30146">
    <property type="entry name" value="LACI-RELATED TRANSCRIPTIONAL REPRESSOR"/>
    <property type="match status" value="1"/>
</dbReference>
<sequence length="327" mass="35062">MRQLPNMHDVAEVAGVSHQTVSRVLNDQPHVRHETRERVLRAIAELGYRPNAAAKTLVTRRSRTIGVLTPAVAQHGPTRSVLAIESAARQYGYRPLVTATAVDRGATLGALRFLLDQGIEGLVVIAPHEHILNAISDLDPGLPVVVLQATGRDVGTGVGVDQRKGGRLAVSHLLELGHTRIQHVAGPAEYFEARARAGAYLETLMAAGAPALPVIQGDWTAESGYRAAALLDPDTTGVFCANDESAIGLIRGLAERGVRVPDDVSIVGFDDLPEAAYLLPSLTTVSQDLERVGREAVLTLTSRLDGTDHETAPVEPMLKVRESTRRH</sequence>
<keyword evidence="6" id="KW-1185">Reference proteome</keyword>
<accession>A0ABV6S0X7</accession>
<dbReference type="SUPFAM" id="SSF47413">
    <property type="entry name" value="lambda repressor-like DNA-binding domains"/>
    <property type="match status" value="1"/>
</dbReference>
<dbReference type="PANTHER" id="PTHR30146:SF109">
    <property type="entry name" value="HTH-TYPE TRANSCRIPTIONAL REGULATOR GALS"/>
    <property type="match status" value="1"/>
</dbReference>
<evidence type="ECO:0000259" key="4">
    <source>
        <dbReference type="PROSITE" id="PS50932"/>
    </source>
</evidence>
<dbReference type="InterPro" id="IPR000843">
    <property type="entry name" value="HTH_LacI"/>
</dbReference>
<name>A0ABV6S0X7_9GAMM</name>
<dbReference type="InterPro" id="IPR028082">
    <property type="entry name" value="Peripla_BP_I"/>
</dbReference>
<keyword evidence="1" id="KW-0805">Transcription regulation</keyword>
<dbReference type="RefSeq" id="WP_386676946.1">
    <property type="nucleotide sequence ID" value="NZ_JBHLTG010000016.1"/>
</dbReference>
<reference evidence="5 6" key="1">
    <citation type="submission" date="2024-09" db="EMBL/GenBank/DDBJ databases">
        <authorList>
            <person name="Sun Q."/>
            <person name="Mori K."/>
        </authorList>
    </citation>
    <scope>NUCLEOTIDE SEQUENCE [LARGE SCALE GENOMIC DNA]</scope>
    <source>
        <strain evidence="5 6">KCTC 23076</strain>
    </source>
</reference>
<dbReference type="Gene3D" id="3.40.50.2300">
    <property type="match status" value="2"/>
</dbReference>
<dbReference type="InterPro" id="IPR046335">
    <property type="entry name" value="LacI/GalR-like_sensor"/>
</dbReference>
<evidence type="ECO:0000313" key="5">
    <source>
        <dbReference type="EMBL" id="MFC0682696.1"/>
    </source>
</evidence>
<proteinExistence type="predicted"/>
<gene>
    <name evidence="5" type="ORF">ACFFGH_33110</name>
</gene>
<protein>
    <submittedName>
        <fullName evidence="5">LacI family DNA-binding transcriptional regulator</fullName>
    </submittedName>
</protein>
<dbReference type="CDD" id="cd01392">
    <property type="entry name" value="HTH_LacI"/>
    <property type="match status" value="1"/>
</dbReference>
<dbReference type="CDD" id="cd01574">
    <property type="entry name" value="PBP1_LacI"/>
    <property type="match status" value="1"/>
</dbReference>
<dbReference type="InterPro" id="IPR010982">
    <property type="entry name" value="Lambda_DNA-bd_dom_sf"/>
</dbReference>
<dbReference type="SMART" id="SM00354">
    <property type="entry name" value="HTH_LACI"/>
    <property type="match status" value="1"/>
</dbReference>
<evidence type="ECO:0000256" key="2">
    <source>
        <dbReference type="ARBA" id="ARBA00023125"/>
    </source>
</evidence>
<evidence type="ECO:0000256" key="1">
    <source>
        <dbReference type="ARBA" id="ARBA00023015"/>
    </source>
</evidence>
<feature type="domain" description="HTH lacI-type" evidence="4">
    <location>
        <begin position="5"/>
        <end position="59"/>
    </location>
</feature>
<keyword evidence="3" id="KW-0804">Transcription</keyword>
<dbReference type="PROSITE" id="PS50932">
    <property type="entry name" value="HTH_LACI_2"/>
    <property type="match status" value="1"/>
</dbReference>
<dbReference type="EMBL" id="JBHLTG010000016">
    <property type="protein sequence ID" value="MFC0682696.1"/>
    <property type="molecule type" value="Genomic_DNA"/>
</dbReference>
<comment type="caution">
    <text evidence="5">The sequence shown here is derived from an EMBL/GenBank/DDBJ whole genome shotgun (WGS) entry which is preliminary data.</text>
</comment>
<dbReference type="GO" id="GO:0003677">
    <property type="term" value="F:DNA binding"/>
    <property type="evidence" value="ECO:0007669"/>
    <property type="project" value="UniProtKB-KW"/>
</dbReference>
<evidence type="ECO:0000256" key="3">
    <source>
        <dbReference type="ARBA" id="ARBA00023163"/>
    </source>
</evidence>
<dbReference type="Pfam" id="PF13377">
    <property type="entry name" value="Peripla_BP_3"/>
    <property type="match status" value="1"/>
</dbReference>
<dbReference type="Pfam" id="PF00356">
    <property type="entry name" value="LacI"/>
    <property type="match status" value="1"/>
</dbReference>
<dbReference type="SUPFAM" id="SSF53822">
    <property type="entry name" value="Periplasmic binding protein-like I"/>
    <property type="match status" value="1"/>
</dbReference>
<dbReference type="Proteomes" id="UP001589896">
    <property type="component" value="Unassembled WGS sequence"/>
</dbReference>
<dbReference type="PROSITE" id="PS00356">
    <property type="entry name" value="HTH_LACI_1"/>
    <property type="match status" value="1"/>
</dbReference>
<dbReference type="Gene3D" id="1.10.260.40">
    <property type="entry name" value="lambda repressor-like DNA-binding domains"/>
    <property type="match status" value="1"/>
</dbReference>
<evidence type="ECO:0000313" key="6">
    <source>
        <dbReference type="Proteomes" id="UP001589896"/>
    </source>
</evidence>
<keyword evidence="2 5" id="KW-0238">DNA-binding</keyword>